<dbReference type="Proteomes" id="UP000031643">
    <property type="component" value="Chromosome"/>
</dbReference>
<keyword evidence="2" id="KW-0808">Transferase</keyword>
<dbReference type="EMBL" id="AP014648">
    <property type="protein sequence ID" value="BAQ15732.1"/>
    <property type="molecule type" value="Genomic_DNA"/>
</dbReference>
<dbReference type="SUPFAM" id="SSF53448">
    <property type="entry name" value="Nucleotide-diphospho-sugar transferases"/>
    <property type="match status" value="1"/>
</dbReference>
<evidence type="ECO:0000313" key="3">
    <source>
        <dbReference type="Proteomes" id="UP000031643"/>
    </source>
</evidence>
<dbReference type="Gene3D" id="3.90.550.10">
    <property type="entry name" value="Spore Coat Polysaccharide Biosynthesis Protein SpsA, Chain A"/>
    <property type="match status" value="1"/>
</dbReference>
<organism evidence="2 3">
    <name type="scientific">Methyloceanibacter caenitepidi</name>
    <dbReference type="NCBI Taxonomy" id="1384459"/>
    <lineage>
        <taxon>Bacteria</taxon>
        <taxon>Pseudomonadati</taxon>
        <taxon>Pseudomonadota</taxon>
        <taxon>Alphaproteobacteria</taxon>
        <taxon>Hyphomicrobiales</taxon>
        <taxon>Hyphomicrobiaceae</taxon>
        <taxon>Methyloceanibacter</taxon>
    </lineage>
</organism>
<dbReference type="STRING" id="1384459.GL4_0262"/>
<dbReference type="Pfam" id="PF00535">
    <property type="entry name" value="Glycos_transf_2"/>
    <property type="match status" value="1"/>
</dbReference>
<keyword evidence="3" id="KW-1185">Reference proteome</keyword>
<dbReference type="KEGG" id="mcg:GL4_0262"/>
<dbReference type="AlphaFoldDB" id="A0A0A8JZG1"/>
<dbReference type="PANTHER" id="PTHR22916">
    <property type="entry name" value="GLYCOSYLTRANSFERASE"/>
    <property type="match status" value="1"/>
</dbReference>
<dbReference type="RefSeq" id="WP_052464031.1">
    <property type="nucleotide sequence ID" value="NZ_AP014648.1"/>
</dbReference>
<reference evidence="2 3" key="1">
    <citation type="submission" date="2014-09" db="EMBL/GenBank/DDBJ databases">
        <title>Genome sequencing of Methyloceanibacter caenitepidi Gela4.</title>
        <authorList>
            <person name="Takeuchi M."/>
            <person name="Susumu S."/>
            <person name="Kamagata Y."/>
            <person name="Oshima K."/>
            <person name="Hattori M."/>
            <person name="Iwasaki W."/>
        </authorList>
    </citation>
    <scope>NUCLEOTIDE SEQUENCE [LARGE SCALE GENOMIC DNA]</scope>
    <source>
        <strain evidence="2 3">Gela4</strain>
    </source>
</reference>
<evidence type="ECO:0000259" key="1">
    <source>
        <dbReference type="Pfam" id="PF00535"/>
    </source>
</evidence>
<dbReference type="HOGENOM" id="CLU_025996_21_0_5"/>
<dbReference type="GO" id="GO:0016758">
    <property type="term" value="F:hexosyltransferase activity"/>
    <property type="evidence" value="ECO:0007669"/>
    <property type="project" value="UniProtKB-ARBA"/>
</dbReference>
<feature type="domain" description="Glycosyltransferase 2-like" evidence="1">
    <location>
        <begin position="8"/>
        <end position="168"/>
    </location>
</feature>
<sequence length="307" mass="32977">MTSQPAVTIVTPCLNRADMIAAAVESVRDQDFDGRIEHLVMDGGSTDGTLDLLKCYPEVTVVSEPDNGLYDALNKGIARAQASIVGLLNSDDVYRPHAVRKAVAAFSADPAAAMVCGGADILEGAASSDTVIRRYDNADNRNLDPQDLLLGVPIVNARFYRRALFDQVGLFDTRYKIVADRDFLLRAALADAAAAPIEGVVYAYGSHGGSLTIGGIGARRRIAEESIEMAEDWLGRTPQMSAAAARSMKRLHAQCTLICVADSLRRGDVSDASRWAGRAMRSNGLWPVSALGAVGAWAVRRMRLERV</sequence>
<accession>A0A0A8JZG1</accession>
<name>A0A0A8JZG1_9HYPH</name>
<gene>
    <name evidence="2" type="ORF">GL4_0262</name>
</gene>
<protein>
    <submittedName>
        <fullName evidence="2">Glycosyl transferase, family 2</fullName>
    </submittedName>
</protein>
<dbReference type="CDD" id="cd06433">
    <property type="entry name" value="GT_2_WfgS_like"/>
    <property type="match status" value="1"/>
</dbReference>
<proteinExistence type="predicted"/>
<evidence type="ECO:0000313" key="2">
    <source>
        <dbReference type="EMBL" id="BAQ15732.1"/>
    </source>
</evidence>
<dbReference type="InterPro" id="IPR029044">
    <property type="entry name" value="Nucleotide-diphossugar_trans"/>
</dbReference>
<dbReference type="PANTHER" id="PTHR22916:SF3">
    <property type="entry name" value="UDP-GLCNAC:BETAGAL BETA-1,3-N-ACETYLGLUCOSAMINYLTRANSFERASE-LIKE PROTEIN 1"/>
    <property type="match status" value="1"/>
</dbReference>
<dbReference type="InterPro" id="IPR001173">
    <property type="entry name" value="Glyco_trans_2-like"/>
</dbReference>